<dbReference type="NCBIfam" id="TIGR00218">
    <property type="entry name" value="manA"/>
    <property type="match status" value="1"/>
</dbReference>
<dbReference type="Pfam" id="PF20511">
    <property type="entry name" value="PMI_typeI_cat"/>
    <property type="match status" value="1"/>
</dbReference>
<evidence type="ECO:0000259" key="9">
    <source>
        <dbReference type="Pfam" id="PF20511"/>
    </source>
</evidence>
<dbReference type="Gene3D" id="2.60.120.10">
    <property type="entry name" value="Jelly Rolls"/>
    <property type="match status" value="2"/>
</dbReference>
<keyword evidence="4 8" id="KW-0479">Metal-binding</keyword>
<feature type="binding site" evidence="8">
    <location>
        <position position="174"/>
    </location>
    <ligand>
        <name>Zn(2+)</name>
        <dbReference type="ChEBI" id="CHEBI:29105"/>
    </ligand>
</feature>
<dbReference type="PRINTS" id="PR00714">
    <property type="entry name" value="MAN6PISMRASE"/>
</dbReference>
<evidence type="ECO:0000256" key="7">
    <source>
        <dbReference type="PIRSR" id="PIRSR001480-1"/>
    </source>
</evidence>
<feature type="active site" evidence="7">
    <location>
        <position position="317"/>
    </location>
</feature>
<dbReference type="CDD" id="cd07011">
    <property type="entry name" value="cupin_PMI_type_I_N"/>
    <property type="match status" value="1"/>
</dbReference>
<sequence>MGWVAVNRYPSSAGSQTTVVGGGTGEGRVTILKPTGCRYRAAAQDEMMNSVSALIRIDNASMPYPWGAAGGISALLGREPSGGPEAELWLGAHPKSPSRVLNEQSEWDDLHQWEQQTGQRLPFLLKILDAAAPLSLQAHPSAQQAVQGFEREQSAGIPIDAPRRNYRDPRPKPEMIVALTDGFEALCGFRDPAETVELLEQVAQGAGSSGALLRTWAYTLAEQGIARTVRWLLGEDAEIPLLVDQLGAAAERHPEQLGLASRLLAQYPGDPGAAVALMLNYEVLAAGEALWLPAGNIHAYLHGTGIELMGPSDNVLRGGLTGKHIDVPELLNVLDISFGAPERLQPEPQQGALRSYRTEAGPDDRGAPFELLEITGDAEISTQSPSVVAVMQGEFTLSTDNDDAAAQTASRGQFLLHTSPGPLAFHGAGQAFLATARRASSP</sequence>
<evidence type="ECO:0000256" key="2">
    <source>
        <dbReference type="ARBA" id="ARBA00010772"/>
    </source>
</evidence>
<dbReference type="PIRSF" id="PIRSF001480">
    <property type="entry name" value="Mannose-6-phosphate_isomerase"/>
    <property type="match status" value="1"/>
</dbReference>
<evidence type="ECO:0000256" key="8">
    <source>
        <dbReference type="PIRSR" id="PIRSR001480-2"/>
    </source>
</evidence>
<dbReference type="InterPro" id="IPR001250">
    <property type="entry name" value="Man6P_Isoase-1"/>
</dbReference>
<dbReference type="InterPro" id="IPR011051">
    <property type="entry name" value="RmlC_Cupin_sf"/>
</dbReference>
<dbReference type="GO" id="GO:0009298">
    <property type="term" value="P:GDP-mannose biosynthetic process"/>
    <property type="evidence" value="ECO:0007669"/>
    <property type="project" value="InterPro"/>
</dbReference>
<dbReference type="InterPro" id="IPR014710">
    <property type="entry name" value="RmlC-like_jellyroll"/>
</dbReference>
<dbReference type="EC" id="5.3.1.8" evidence="3"/>
<dbReference type="GO" id="GO:0008270">
    <property type="term" value="F:zinc ion binding"/>
    <property type="evidence" value="ECO:0007669"/>
    <property type="project" value="InterPro"/>
</dbReference>
<feature type="binding site" evidence="8">
    <location>
        <position position="139"/>
    </location>
    <ligand>
        <name>Zn(2+)</name>
        <dbReference type="ChEBI" id="CHEBI:29105"/>
    </ligand>
</feature>
<dbReference type="PANTHER" id="PTHR10309">
    <property type="entry name" value="MANNOSE-6-PHOSPHATE ISOMERASE"/>
    <property type="match status" value="1"/>
</dbReference>
<keyword evidence="6 10" id="KW-0413">Isomerase</keyword>
<organism evidence="10 11">
    <name type="scientific">Nesterenkonia alkaliphila</name>
    <dbReference type="NCBI Taxonomy" id="1463631"/>
    <lineage>
        <taxon>Bacteria</taxon>
        <taxon>Bacillati</taxon>
        <taxon>Actinomycetota</taxon>
        <taxon>Actinomycetes</taxon>
        <taxon>Micrococcales</taxon>
        <taxon>Micrococcaceae</taxon>
        <taxon>Nesterenkonia</taxon>
    </lineage>
</organism>
<dbReference type="InterPro" id="IPR016305">
    <property type="entry name" value="Mannose-6-P_Isomerase"/>
</dbReference>
<name>A0A7K1UEX5_9MICC</name>
<gene>
    <name evidence="10" type="primary">manA</name>
    <name evidence="10" type="ORF">GNZ21_01235</name>
</gene>
<evidence type="ECO:0000313" key="10">
    <source>
        <dbReference type="EMBL" id="MVT24999.1"/>
    </source>
</evidence>
<dbReference type="AlphaFoldDB" id="A0A7K1UEX5"/>
<protein>
    <recommendedName>
        <fullName evidence="3">mannose-6-phosphate isomerase</fullName>
        <ecNumber evidence="3">5.3.1.8</ecNumber>
    </recommendedName>
</protein>
<evidence type="ECO:0000313" key="11">
    <source>
        <dbReference type="Proteomes" id="UP000460157"/>
    </source>
</evidence>
<dbReference type="SUPFAM" id="SSF51182">
    <property type="entry name" value="RmlC-like cupins"/>
    <property type="match status" value="1"/>
</dbReference>
<evidence type="ECO:0000256" key="5">
    <source>
        <dbReference type="ARBA" id="ARBA00022833"/>
    </source>
</evidence>
<evidence type="ECO:0000256" key="3">
    <source>
        <dbReference type="ARBA" id="ARBA00011956"/>
    </source>
</evidence>
<dbReference type="GO" id="GO:0005829">
    <property type="term" value="C:cytosol"/>
    <property type="evidence" value="ECO:0007669"/>
    <property type="project" value="TreeGrafter"/>
</dbReference>
<keyword evidence="5 8" id="KW-0862">Zinc</keyword>
<keyword evidence="11" id="KW-1185">Reference proteome</keyword>
<evidence type="ECO:0000256" key="1">
    <source>
        <dbReference type="ARBA" id="ARBA00000757"/>
    </source>
</evidence>
<reference evidence="10 11" key="1">
    <citation type="submission" date="2019-12" db="EMBL/GenBank/DDBJ databases">
        <title>Nesterenkonia muleiensis sp. nov., a novel actinobacterium isolated from sap of Populus euphratica.</title>
        <authorList>
            <person name="Wang R."/>
        </authorList>
    </citation>
    <scope>NUCLEOTIDE SEQUENCE [LARGE SCALE GENOMIC DNA]</scope>
    <source>
        <strain evidence="10 11">F10</strain>
    </source>
</reference>
<dbReference type="PANTHER" id="PTHR10309:SF0">
    <property type="entry name" value="MANNOSE-6-PHOSPHATE ISOMERASE"/>
    <property type="match status" value="1"/>
</dbReference>
<dbReference type="EMBL" id="WRPM01000007">
    <property type="protein sequence ID" value="MVT24999.1"/>
    <property type="molecule type" value="Genomic_DNA"/>
</dbReference>
<feature type="binding site" evidence="8">
    <location>
        <position position="298"/>
    </location>
    <ligand>
        <name>Zn(2+)</name>
        <dbReference type="ChEBI" id="CHEBI:29105"/>
    </ligand>
</feature>
<dbReference type="GO" id="GO:0004476">
    <property type="term" value="F:mannose-6-phosphate isomerase activity"/>
    <property type="evidence" value="ECO:0007669"/>
    <property type="project" value="UniProtKB-EC"/>
</dbReference>
<comment type="catalytic activity">
    <reaction evidence="1">
        <text>D-mannose 6-phosphate = D-fructose 6-phosphate</text>
        <dbReference type="Rhea" id="RHEA:12356"/>
        <dbReference type="ChEBI" id="CHEBI:58735"/>
        <dbReference type="ChEBI" id="CHEBI:61527"/>
        <dbReference type="EC" id="5.3.1.8"/>
    </reaction>
</comment>
<proteinExistence type="inferred from homology"/>
<comment type="similarity">
    <text evidence="2">Belongs to the mannose-6-phosphate isomerase type 1 family.</text>
</comment>
<comment type="caution">
    <text evidence="10">The sequence shown here is derived from an EMBL/GenBank/DDBJ whole genome shotgun (WGS) entry which is preliminary data.</text>
</comment>
<dbReference type="Proteomes" id="UP000460157">
    <property type="component" value="Unassembled WGS sequence"/>
</dbReference>
<evidence type="ECO:0000256" key="4">
    <source>
        <dbReference type="ARBA" id="ARBA00022723"/>
    </source>
</evidence>
<evidence type="ECO:0000256" key="6">
    <source>
        <dbReference type="ARBA" id="ARBA00023235"/>
    </source>
</evidence>
<feature type="binding site" evidence="8">
    <location>
        <position position="137"/>
    </location>
    <ligand>
        <name>Zn(2+)</name>
        <dbReference type="ChEBI" id="CHEBI:29105"/>
    </ligand>
</feature>
<dbReference type="InterPro" id="IPR046457">
    <property type="entry name" value="PMI_typeI_cat"/>
</dbReference>
<feature type="domain" description="Phosphomannose isomerase type I catalytic" evidence="9">
    <location>
        <begin position="54"/>
        <end position="190"/>
    </location>
</feature>
<dbReference type="GO" id="GO:0005975">
    <property type="term" value="P:carbohydrate metabolic process"/>
    <property type="evidence" value="ECO:0007669"/>
    <property type="project" value="InterPro"/>
</dbReference>
<comment type="cofactor">
    <cofactor evidence="8">
        <name>Zn(2+)</name>
        <dbReference type="ChEBI" id="CHEBI:29105"/>
    </cofactor>
    <text evidence="8">Binds 1 zinc ion per subunit.</text>
</comment>
<accession>A0A7K1UEX5</accession>
<dbReference type="Gene3D" id="1.10.441.10">
    <property type="entry name" value="Phosphomannose Isomerase, domain 2"/>
    <property type="match status" value="1"/>
</dbReference>